<keyword evidence="2" id="KW-0813">Transport</keyword>
<dbReference type="GO" id="GO:0022857">
    <property type="term" value="F:transmembrane transporter activity"/>
    <property type="evidence" value="ECO:0007669"/>
    <property type="project" value="InterPro"/>
</dbReference>
<accession>A0A0N1H9Q1</accession>
<dbReference type="GeneID" id="28736713"/>
<dbReference type="CDD" id="cd17502">
    <property type="entry name" value="MFS_Azr1_MDR_like"/>
    <property type="match status" value="1"/>
</dbReference>
<dbReference type="InterPro" id="IPR036259">
    <property type="entry name" value="MFS_trans_sf"/>
</dbReference>
<reference evidence="9 10" key="1">
    <citation type="submission" date="2015-06" db="EMBL/GenBank/DDBJ databases">
        <title>Draft genome of the ant-associated black yeast Phialophora attae CBS 131958.</title>
        <authorList>
            <person name="Moreno L.F."/>
            <person name="Stielow B.J."/>
            <person name="de Hoog S."/>
            <person name="Vicente V.A."/>
            <person name="Weiss V.A."/>
            <person name="de Vries M."/>
            <person name="Cruz L.M."/>
            <person name="Souza E.M."/>
        </authorList>
    </citation>
    <scope>NUCLEOTIDE SEQUENCE [LARGE SCALE GENOMIC DNA]</scope>
    <source>
        <strain evidence="9 10">CBS 131958</strain>
    </source>
</reference>
<dbReference type="Pfam" id="PF07690">
    <property type="entry name" value="MFS_1"/>
    <property type="match status" value="1"/>
</dbReference>
<feature type="transmembrane region" description="Helical" evidence="7">
    <location>
        <begin position="146"/>
        <end position="171"/>
    </location>
</feature>
<evidence type="ECO:0000256" key="5">
    <source>
        <dbReference type="ARBA" id="ARBA00023136"/>
    </source>
</evidence>
<dbReference type="PANTHER" id="PTHR23501">
    <property type="entry name" value="MAJOR FACILITATOR SUPERFAMILY"/>
    <property type="match status" value="1"/>
</dbReference>
<dbReference type="VEuPathDB" id="FungiDB:AB675_4678"/>
<proteinExistence type="predicted"/>
<evidence type="ECO:0000256" key="2">
    <source>
        <dbReference type="ARBA" id="ARBA00022448"/>
    </source>
</evidence>
<dbReference type="PANTHER" id="PTHR23501:SF177">
    <property type="entry name" value="MAJOR FACILITATOR SUPERFAMILY (MFS) PROFILE DOMAIN-CONTAINING PROTEIN-RELATED"/>
    <property type="match status" value="1"/>
</dbReference>
<evidence type="ECO:0000256" key="1">
    <source>
        <dbReference type="ARBA" id="ARBA00004141"/>
    </source>
</evidence>
<dbReference type="FunFam" id="1.20.1720.10:FF:000012">
    <property type="entry name" value="MFS toxin efflux pump (AflT)"/>
    <property type="match status" value="1"/>
</dbReference>
<dbReference type="OrthoDB" id="10021397at2759"/>
<name>A0A0N1H9Q1_9EURO</name>
<dbReference type="Proteomes" id="UP000038010">
    <property type="component" value="Unassembled WGS sequence"/>
</dbReference>
<feature type="transmembrane region" description="Helical" evidence="7">
    <location>
        <begin position="319"/>
        <end position="340"/>
    </location>
</feature>
<organism evidence="9 10">
    <name type="scientific">Cyphellophora attinorum</name>
    <dbReference type="NCBI Taxonomy" id="1664694"/>
    <lineage>
        <taxon>Eukaryota</taxon>
        <taxon>Fungi</taxon>
        <taxon>Dikarya</taxon>
        <taxon>Ascomycota</taxon>
        <taxon>Pezizomycotina</taxon>
        <taxon>Eurotiomycetes</taxon>
        <taxon>Chaetothyriomycetidae</taxon>
        <taxon>Chaetothyriales</taxon>
        <taxon>Cyphellophoraceae</taxon>
        <taxon>Cyphellophora</taxon>
    </lineage>
</organism>
<keyword evidence="10" id="KW-1185">Reference proteome</keyword>
<feature type="transmembrane region" description="Helical" evidence="7">
    <location>
        <begin position="416"/>
        <end position="439"/>
    </location>
</feature>
<dbReference type="Gene3D" id="1.20.1720.10">
    <property type="entry name" value="Multidrug resistance protein D"/>
    <property type="match status" value="1"/>
</dbReference>
<feature type="transmembrane region" description="Helical" evidence="7">
    <location>
        <begin position="277"/>
        <end position="299"/>
    </location>
</feature>
<evidence type="ECO:0000256" key="7">
    <source>
        <dbReference type="SAM" id="Phobius"/>
    </source>
</evidence>
<keyword evidence="4 7" id="KW-1133">Transmembrane helix</keyword>
<comment type="caution">
    <text evidence="9">The sequence shown here is derived from an EMBL/GenBank/DDBJ whole genome shotgun (WGS) entry which is preliminary data.</text>
</comment>
<dbReference type="InterPro" id="IPR020846">
    <property type="entry name" value="MFS_dom"/>
</dbReference>
<feature type="transmembrane region" description="Helical" evidence="7">
    <location>
        <begin position="120"/>
        <end position="140"/>
    </location>
</feature>
<dbReference type="EMBL" id="LFJN01000016">
    <property type="protein sequence ID" value="KPI38962.1"/>
    <property type="molecule type" value="Genomic_DNA"/>
</dbReference>
<keyword evidence="5 7" id="KW-0472">Membrane</keyword>
<keyword evidence="3 7" id="KW-0812">Transmembrane</keyword>
<dbReference type="GO" id="GO:0005886">
    <property type="term" value="C:plasma membrane"/>
    <property type="evidence" value="ECO:0007669"/>
    <property type="project" value="TreeGrafter"/>
</dbReference>
<feature type="region of interest" description="Disordered" evidence="6">
    <location>
        <begin position="15"/>
        <end position="42"/>
    </location>
</feature>
<feature type="transmembrane region" description="Helical" evidence="7">
    <location>
        <begin position="213"/>
        <end position="235"/>
    </location>
</feature>
<feature type="transmembrane region" description="Helical" evidence="7">
    <location>
        <begin position="386"/>
        <end position="404"/>
    </location>
</feature>
<dbReference type="InterPro" id="IPR011701">
    <property type="entry name" value="MFS"/>
</dbReference>
<sequence length="563" mass="59188">MANISEKESIVVPDADVQVSKKSLDDGSDSASNKSIKESKDVPPAGYPRGLKLFVLTAATLSATFLMSIDQTIVGTAIPKITAEFNGLDDVAWYAAAYFMTFGASQCSAGKVYKFFDMKWSFMGSMLIFEVGSLICGVAPSSNTLIVGRAIAGLGASGLSIGATSIISLSVEPAKRPLMMGLIAMTYCISACLGPVLGGVFTDEVSWRWCFYINLPIGGAAAVGVFLFFSLPAAAKPPQIPLYQKLLHLDPVGITLAMGSITCFILALQYGGVSRSWGSSVVIGLIVGFVLIAAALAAWELWLGEYAMMAPRLYKQRTLSVVAPFQFFFMGSYIVLLFYLPIYFQSALGASPIRSGVDNLPLVTAAAVFALAGGAFVMTTGLIWQTMMASAGLSTVAVGCIYTFDLHTTTATWVGLQFFIGAVMAFGIMQGVTLAQSAVGPEDLPAVSANLLFFNTLGGAFSSSAGQSAFLNQLLRTLPTSAPTVSPQLVLLTGASELRHVFGPDTLPGVLDAYMTGIRAAFAVSIAFAGTAFLLSFGIPMGRLPTPKQAKKEGKEAPIVGMV</sequence>
<dbReference type="SUPFAM" id="SSF103473">
    <property type="entry name" value="MFS general substrate transporter"/>
    <property type="match status" value="1"/>
</dbReference>
<protein>
    <submittedName>
        <fullName evidence="9">Putative HC-toxin efflux carrier TOXA</fullName>
    </submittedName>
</protein>
<dbReference type="RefSeq" id="XP_017998925.1">
    <property type="nucleotide sequence ID" value="XM_018144833.1"/>
</dbReference>
<dbReference type="AlphaFoldDB" id="A0A0N1H9Q1"/>
<evidence type="ECO:0000313" key="9">
    <source>
        <dbReference type="EMBL" id="KPI38962.1"/>
    </source>
</evidence>
<evidence type="ECO:0000313" key="10">
    <source>
        <dbReference type="Proteomes" id="UP000038010"/>
    </source>
</evidence>
<comment type="subcellular location">
    <subcellularLocation>
        <location evidence="1">Membrane</location>
        <topology evidence="1">Multi-pass membrane protein</topology>
    </subcellularLocation>
</comment>
<evidence type="ECO:0000256" key="4">
    <source>
        <dbReference type="ARBA" id="ARBA00022989"/>
    </source>
</evidence>
<evidence type="ECO:0000259" key="8">
    <source>
        <dbReference type="PROSITE" id="PS50850"/>
    </source>
</evidence>
<feature type="transmembrane region" description="Helical" evidence="7">
    <location>
        <begin position="360"/>
        <end position="379"/>
    </location>
</feature>
<feature type="transmembrane region" description="Helical" evidence="7">
    <location>
        <begin position="247"/>
        <end position="271"/>
    </location>
</feature>
<feature type="domain" description="Major facilitator superfamily (MFS) profile" evidence="8">
    <location>
        <begin position="56"/>
        <end position="544"/>
    </location>
</feature>
<evidence type="ECO:0000256" key="6">
    <source>
        <dbReference type="SAM" id="MobiDB-lite"/>
    </source>
</evidence>
<evidence type="ECO:0000256" key="3">
    <source>
        <dbReference type="ARBA" id="ARBA00022692"/>
    </source>
</evidence>
<gene>
    <name evidence="9" type="ORF">AB675_4678</name>
</gene>
<feature type="transmembrane region" description="Helical" evidence="7">
    <location>
        <begin position="520"/>
        <end position="542"/>
    </location>
</feature>
<feature type="transmembrane region" description="Helical" evidence="7">
    <location>
        <begin position="178"/>
        <end position="201"/>
    </location>
</feature>
<dbReference type="PROSITE" id="PS50850">
    <property type="entry name" value="MFS"/>
    <property type="match status" value="1"/>
</dbReference>